<evidence type="ECO:0000313" key="3">
    <source>
        <dbReference type="Proteomes" id="UP000735302"/>
    </source>
</evidence>
<sequence>MDIKLYLRCVLKLTYPSFLIWFSFHFTLFQFRFFVFGWFAAVQAFTSIKSFTQAISKKEGVPEVVESRLVTMASLKKPIASIKAVSTATLKDTTIDLSQRRLSNHERQSYKTLTSNTEFKAYNTLSNIGSGSHRTLSKSKEKLSNDDEQIDSFRSIAHSKFSDLALPSTSPVVTHKVPCEITEMSQAASLSSDKQFRPQLSSSAMALLPVSKSSIASIEHQSLLQRSQDQLMQHPLASKRVPNNTSLPQTLMNSTEKSLSFTNSNLSVTAEGPDKDNYSNKKFSANDQLENDLLEADYSGSLSIGSYGDQQSIAVFPAAIWEFDCSC</sequence>
<evidence type="ECO:0000256" key="1">
    <source>
        <dbReference type="SAM" id="Phobius"/>
    </source>
</evidence>
<feature type="transmembrane region" description="Helical" evidence="1">
    <location>
        <begin position="20"/>
        <end position="41"/>
    </location>
</feature>
<dbReference type="AlphaFoldDB" id="A0AAV4CVM3"/>
<reference evidence="2 3" key="1">
    <citation type="journal article" date="2021" name="Elife">
        <title>Chloroplast acquisition without the gene transfer in kleptoplastic sea slugs, Plakobranchus ocellatus.</title>
        <authorList>
            <person name="Maeda T."/>
            <person name="Takahashi S."/>
            <person name="Yoshida T."/>
            <person name="Shimamura S."/>
            <person name="Takaki Y."/>
            <person name="Nagai Y."/>
            <person name="Toyoda A."/>
            <person name="Suzuki Y."/>
            <person name="Arimoto A."/>
            <person name="Ishii H."/>
            <person name="Satoh N."/>
            <person name="Nishiyama T."/>
            <person name="Hasebe M."/>
            <person name="Maruyama T."/>
            <person name="Minagawa J."/>
            <person name="Obokata J."/>
            <person name="Shigenobu S."/>
        </authorList>
    </citation>
    <scope>NUCLEOTIDE SEQUENCE [LARGE SCALE GENOMIC DNA]</scope>
</reference>
<proteinExistence type="predicted"/>
<protein>
    <submittedName>
        <fullName evidence="2">Uncharacterized protein</fullName>
    </submittedName>
</protein>
<dbReference type="Proteomes" id="UP000735302">
    <property type="component" value="Unassembled WGS sequence"/>
</dbReference>
<name>A0AAV4CVM3_9GAST</name>
<comment type="caution">
    <text evidence="2">The sequence shown here is derived from an EMBL/GenBank/DDBJ whole genome shotgun (WGS) entry which is preliminary data.</text>
</comment>
<keyword evidence="1" id="KW-0812">Transmembrane</keyword>
<organism evidence="2 3">
    <name type="scientific">Plakobranchus ocellatus</name>
    <dbReference type="NCBI Taxonomy" id="259542"/>
    <lineage>
        <taxon>Eukaryota</taxon>
        <taxon>Metazoa</taxon>
        <taxon>Spiralia</taxon>
        <taxon>Lophotrochozoa</taxon>
        <taxon>Mollusca</taxon>
        <taxon>Gastropoda</taxon>
        <taxon>Heterobranchia</taxon>
        <taxon>Euthyneura</taxon>
        <taxon>Panpulmonata</taxon>
        <taxon>Sacoglossa</taxon>
        <taxon>Placobranchoidea</taxon>
        <taxon>Plakobranchidae</taxon>
        <taxon>Plakobranchus</taxon>
    </lineage>
</organism>
<evidence type="ECO:0000313" key="2">
    <source>
        <dbReference type="EMBL" id="GFO35957.1"/>
    </source>
</evidence>
<keyword evidence="1" id="KW-0472">Membrane</keyword>
<accession>A0AAV4CVM3</accession>
<keyword evidence="1" id="KW-1133">Transmembrane helix</keyword>
<gene>
    <name evidence="2" type="ORF">PoB_006246200</name>
</gene>
<dbReference type="EMBL" id="BLXT01007028">
    <property type="protein sequence ID" value="GFO35957.1"/>
    <property type="molecule type" value="Genomic_DNA"/>
</dbReference>
<keyword evidence="3" id="KW-1185">Reference proteome</keyword>